<dbReference type="AlphaFoldDB" id="A0A3P6P3X9"/>
<dbReference type="Proteomes" id="UP000281553">
    <property type="component" value="Unassembled WGS sequence"/>
</dbReference>
<evidence type="ECO:0000256" key="1">
    <source>
        <dbReference type="SAM" id="MobiDB-lite"/>
    </source>
</evidence>
<evidence type="ECO:0000313" key="2">
    <source>
        <dbReference type="EMBL" id="VDK34046.1"/>
    </source>
</evidence>
<reference evidence="2 3" key="1">
    <citation type="submission" date="2018-11" db="EMBL/GenBank/DDBJ databases">
        <authorList>
            <consortium name="Pathogen Informatics"/>
        </authorList>
    </citation>
    <scope>NUCLEOTIDE SEQUENCE [LARGE SCALE GENOMIC DNA]</scope>
</reference>
<proteinExistence type="predicted"/>
<evidence type="ECO:0000313" key="3">
    <source>
        <dbReference type="Proteomes" id="UP000281553"/>
    </source>
</evidence>
<gene>
    <name evidence="2" type="ORF">DILT_LOCUS545</name>
</gene>
<accession>A0A3P6P3X9</accession>
<sequence>MEEVGPRVSRRWWWWCLRCQGHYGNSGCRIDCAQSYSPRTGRGRRLNRSEDATVEMRGADL</sequence>
<organism evidence="2 3">
    <name type="scientific">Dibothriocephalus latus</name>
    <name type="common">Fish tapeworm</name>
    <name type="synonym">Diphyllobothrium latum</name>
    <dbReference type="NCBI Taxonomy" id="60516"/>
    <lineage>
        <taxon>Eukaryota</taxon>
        <taxon>Metazoa</taxon>
        <taxon>Spiralia</taxon>
        <taxon>Lophotrochozoa</taxon>
        <taxon>Platyhelminthes</taxon>
        <taxon>Cestoda</taxon>
        <taxon>Eucestoda</taxon>
        <taxon>Diphyllobothriidea</taxon>
        <taxon>Diphyllobothriidae</taxon>
        <taxon>Dibothriocephalus</taxon>
    </lineage>
</organism>
<name>A0A3P6P3X9_DIBLA</name>
<dbReference type="EMBL" id="UYRU01002358">
    <property type="protein sequence ID" value="VDK34046.1"/>
    <property type="molecule type" value="Genomic_DNA"/>
</dbReference>
<feature type="region of interest" description="Disordered" evidence="1">
    <location>
        <begin position="39"/>
        <end position="61"/>
    </location>
</feature>
<keyword evidence="3" id="KW-1185">Reference proteome</keyword>
<protein>
    <submittedName>
        <fullName evidence="2">Uncharacterized protein</fullName>
    </submittedName>
</protein>